<dbReference type="CDD" id="cd06223">
    <property type="entry name" value="PRTases_typeI"/>
    <property type="match status" value="1"/>
</dbReference>
<evidence type="ECO:0000256" key="1">
    <source>
        <dbReference type="ARBA" id="ARBA00005209"/>
    </source>
</evidence>
<keyword evidence="4 7" id="KW-0808">Transferase</keyword>
<dbReference type="EMBL" id="AVPG01000003">
    <property type="protein sequence ID" value="KGX88246.1"/>
    <property type="molecule type" value="Genomic_DNA"/>
</dbReference>
<keyword evidence="6 7" id="KW-0315">Glutamine amidotransferase</keyword>
<evidence type="ECO:0000256" key="4">
    <source>
        <dbReference type="ARBA" id="ARBA00022679"/>
    </source>
</evidence>
<accession>A0A0A5G545</accession>
<keyword evidence="5 7" id="KW-0658">Purine biosynthesis</keyword>
<evidence type="ECO:0000256" key="9">
    <source>
        <dbReference type="PIRSR" id="PIRSR000485-1"/>
    </source>
</evidence>
<feature type="binding site" evidence="7 10">
    <location>
        <position position="355"/>
    </location>
    <ligand>
        <name>Mg(2+)</name>
        <dbReference type="ChEBI" id="CHEBI:18420"/>
    </ligand>
</feature>
<dbReference type="Pfam" id="PF00156">
    <property type="entry name" value="Pribosyltran"/>
    <property type="match status" value="1"/>
</dbReference>
<evidence type="ECO:0000256" key="10">
    <source>
        <dbReference type="PIRSR" id="PIRSR000485-2"/>
    </source>
</evidence>
<evidence type="ECO:0000256" key="5">
    <source>
        <dbReference type="ARBA" id="ARBA00022755"/>
    </source>
</evidence>
<protein>
    <recommendedName>
        <fullName evidence="7">Amidophosphoribosyltransferase</fullName>
        <shortName evidence="7">ATase</shortName>
        <ecNumber evidence="7">2.4.2.14</ecNumber>
    </recommendedName>
    <alternativeName>
        <fullName evidence="7">Glutamine phosphoribosylpyrophosphate amidotransferase</fullName>
        <shortName evidence="7">GPATase</shortName>
    </alternativeName>
</protein>
<keyword evidence="7 10" id="KW-0479">Metal-binding</keyword>
<evidence type="ECO:0000256" key="6">
    <source>
        <dbReference type="ARBA" id="ARBA00022962"/>
    </source>
</evidence>
<evidence type="ECO:0000256" key="3">
    <source>
        <dbReference type="ARBA" id="ARBA00022676"/>
    </source>
</evidence>
<sequence length="473" mass="51422">MPAEIKGLNEECGVFAVWGHEDAAQVTYYGLHSLQHRGQEGAGIVVSDGEKLHAEKGLGLVTEVFQAKRLKQLPGTKAIGHVRYATQGNGGYENVQPLLFRSQSGGLALAHNGNLVNAHALKNQLEAQGSILQTTSDTEVIAHLIKRSGHMPLKNSIKQSLSMIKGAYALVFMTEKQLFIAQDPRGLRPLSLGKLGDAYVVSSETCAFDVIGAEYVRDVQPGELLIIDDDGLVSERFAAPIQRTMCAMEYVYFSRPDSNVDGINVHSSRKRMGKQLAVEAPIEADIVTGVPDSSISAAIGYAEQTGIPYELGLIKNRYVGRTFIQPSQELREQGVKMKLSAVRGIVEGKRVVMVDDSIVRGTTSRRIVRLLKEAGATEVHVRIGAPPIQNPCYYGIDTSTSSELIASSHSIEEMREIIGADSLSFLSVEGMEEAIGKQNDSIQHGFCNACFTGNYPTEIYDSTIHPHEKEGAK</sequence>
<dbReference type="PIRSF" id="PIRSF000485">
    <property type="entry name" value="Amd_phspho_trans"/>
    <property type="match status" value="1"/>
</dbReference>
<comment type="cofactor">
    <cofactor evidence="7 10">
        <name>Mg(2+)</name>
        <dbReference type="ChEBI" id="CHEBI:18420"/>
    </cofactor>
    <text evidence="7 10">Binds 1 Mg(2+) ion per subunit.</text>
</comment>
<feature type="binding site" evidence="7 10">
    <location>
        <position position="356"/>
    </location>
    <ligand>
        <name>Mg(2+)</name>
        <dbReference type="ChEBI" id="CHEBI:18420"/>
    </ligand>
</feature>
<evidence type="ECO:0000259" key="12">
    <source>
        <dbReference type="PROSITE" id="PS51278"/>
    </source>
</evidence>
<keyword evidence="7 11" id="KW-0411">Iron-sulfur</keyword>
<organism evidence="13 14">
    <name type="scientific">Pontibacillus litoralis JSM 072002</name>
    <dbReference type="NCBI Taxonomy" id="1385512"/>
    <lineage>
        <taxon>Bacteria</taxon>
        <taxon>Bacillati</taxon>
        <taxon>Bacillota</taxon>
        <taxon>Bacilli</taxon>
        <taxon>Bacillales</taxon>
        <taxon>Bacillaceae</taxon>
        <taxon>Pontibacillus</taxon>
    </lineage>
</organism>
<feature type="binding site" evidence="7 11">
    <location>
        <position position="246"/>
    </location>
    <ligand>
        <name>[4Fe-4S] cluster</name>
        <dbReference type="ChEBI" id="CHEBI:49883"/>
    </ligand>
</feature>
<dbReference type="HAMAP" id="MF_01931">
    <property type="entry name" value="PurF"/>
    <property type="match status" value="1"/>
</dbReference>
<evidence type="ECO:0000313" key="14">
    <source>
        <dbReference type="Proteomes" id="UP000030401"/>
    </source>
</evidence>
<dbReference type="GO" id="GO:0000287">
    <property type="term" value="F:magnesium ion binding"/>
    <property type="evidence" value="ECO:0007669"/>
    <property type="project" value="UniProtKB-UniRule"/>
</dbReference>
<dbReference type="SUPFAM" id="SSF53271">
    <property type="entry name" value="PRTase-like"/>
    <property type="match status" value="1"/>
</dbReference>
<dbReference type="eggNOG" id="COG0034">
    <property type="taxonomic scope" value="Bacteria"/>
</dbReference>
<feature type="binding site" evidence="7 11">
    <location>
        <position position="450"/>
    </location>
    <ligand>
        <name>[4Fe-4S] cluster</name>
        <dbReference type="ChEBI" id="CHEBI:49883"/>
    </ligand>
</feature>
<evidence type="ECO:0000256" key="8">
    <source>
        <dbReference type="PIRNR" id="PIRNR000485"/>
    </source>
</evidence>
<comment type="pathway">
    <text evidence="1 7 8">Purine metabolism; IMP biosynthesis via de novo pathway; N(1)-(5-phospho-D-ribosyl)glycinamide from 5-phospho-alpha-D-ribose 1-diphosphate: step 1/2.</text>
</comment>
<comment type="caution">
    <text evidence="13">The sequence shown here is derived from an EMBL/GenBank/DDBJ whole genome shotgun (WGS) entry which is preliminary data.</text>
</comment>
<evidence type="ECO:0000256" key="11">
    <source>
        <dbReference type="PIRSR" id="PIRSR000485-3"/>
    </source>
</evidence>
<dbReference type="CDD" id="cd00715">
    <property type="entry name" value="GPATase_N"/>
    <property type="match status" value="1"/>
</dbReference>
<proteinExistence type="inferred from homology"/>
<dbReference type="GO" id="GO:0004044">
    <property type="term" value="F:amidophosphoribosyltransferase activity"/>
    <property type="evidence" value="ECO:0007669"/>
    <property type="project" value="UniProtKB-UniRule"/>
</dbReference>
<feature type="active site" description="Nucleophile" evidence="7 9">
    <location>
        <position position="12"/>
    </location>
</feature>
<comment type="cofactor">
    <cofactor evidence="7 11">
        <name>[4Fe-4S] cluster</name>
        <dbReference type="ChEBI" id="CHEBI:49883"/>
    </cofactor>
    <text evidence="7 11">Binds 1 [4Fe-4S] cluster per subunit.</text>
</comment>
<dbReference type="InterPro" id="IPR029055">
    <property type="entry name" value="Ntn_hydrolases_N"/>
</dbReference>
<dbReference type="InterPro" id="IPR035584">
    <property type="entry name" value="PurF_N"/>
</dbReference>
<dbReference type="InterPro" id="IPR000836">
    <property type="entry name" value="PRTase_dom"/>
</dbReference>
<keyword evidence="7 10" id="KW-0460">Magnesium</keyword>
<dbReference type="GO" id="GO:0009113">
    <property type="term" value="P:purine nucleobase biosynthetic process"/>
    <property type="evidence" value="ECO:0007669"/>
    <property type="project" value="UniProtKB-UniRule"/>
</dbReference>
<dbReference type="InterPro" id="IPR017932">
    <property type="entry name" value="GATase_2_dom"/>
</dbReference>
<dbReference type="InterPro" id="IPR005854">
    <property type="entry name" value="PurF"/>
</dbReference>
<name>A0A0A5G545_9BACI</name>
<comment type="similarity">
    <text evidence="2 7 8">In the C-terminal section; belongs to the purine/pyrimidine phosphoribosyltransferase family.</text>
</comment>
<evidence type="ECO:0000256" key="7">
    <source>
        <dbReference type="HAMAP-Rule" id="MF_01931"/>
    </source>
</evidence>
<evidence type="ECO:0000313" key="13">
    <source>
        <dbReference type="EMBL" id="KGX88246.1"/>
    </source>
</evidence>
<dbReference type="PANTHER" id="PTHR11907">
    <property type="entry name" value="AMIDOPHOSPHORIBOSYLTRANSFERASE"/>
    <property type="match status" value="1"/>
</dbReference>
<dbReference type="RefSeq" id="WP_036832701.1">
    <property type="nucleotide sequence ID" value="NZ_AVPG01000003.1"/>
</dbReference>
<feature type="binding site" evidence="7 10">
    <location>
        <position position="293"/>
    </location>
    <ligand>
        <name>Mg(2+)</name>
        <dbReference type="ChEBI" id="CHEBI:18420"/>
    </ligand>
</feature>
<dbReference type="Proteomes" id="UP000030401">
    <property type="component" value="Unassembled WGS sequence"/>
</dbReference>
<feature type="domain" description="Glutamine amidotransferase type-2" evidence="12">
    <location>
        <begin position="12"/>
        <end position="230"/>
    </location>
</feature>
<dbReference type="SUPFAM" id="SSF56235">
    <property type="entry name" value="N-terminal nucleophile aminohydrolases (Ntn hydrolases)"/>
    <property type="match status" value="1"/>
</dbReference>
<comment type="catalytic activity">
    <reaction evidence="7 8">
        <text>5-phospho-beta-D-ribosylamine + L-glutamate + diphosphate = 5-phospho-alpha-D-ribose 1-diphosphate + L-glutamine + H2O</text>
        <dbReference type="Rhea" id="RHEA:14905"/>
        <dbReference type="ChEBI" id="CHEBI:15377"/>
        <dbReference type="ChEBI" id="CHEBI:29985"/>
        <dbReference type="ChEBI" id="CHEBI:33019"/>
        <dbReference type="ChEBI" id="CHEBI:58017"/>
        <dbReference type="ChEBI" id="CHEBI:58359"/>
        <dbReference type="ChEBI" id="CHEBI:58681"/>
        <dbReference type="EC" id="2.4.2.14"/>
    </reaction>
</comment>
<feature type="binding site" evidence="7 11">
    <location>
        <position position="392"/>
    </location>
    <ligand>
        <name>[4Fe-4S] cluster</name>
        <dbReference type="ChEBI" id="CHEBI:49883"/>
    </ligand>
</feature>
<feature type="binding site" evidence="7 11">
    <location>
        <position position="447"/>
    </location>
    <ligand>
        <name>[4Fe-4S] cluster</name>
        <dbReference type="ChEBI" id="CHEBI:49883"/>
    </ligand>
</feature>
<evidence type="ECO:0000256" key="2">
    <source>
        <dbReference type="ARBA" id="ARBA00010138"/>
    </source>
</evidence>
<comment type="function">
    <text evidence="7">Catalyzes the formation of phosphoribosylamine from phosphoribosylpyrophosphate (PRPP) and glutamine.</text>
</comment>
<dbReference type="Gene3D" id="3.60.20.10">
    <property type="entry name" value="Glutamine Phosphoribosylpyrophosphate, subunit 1, domain 1"/>
    <property type="match status" value="1"/>
</dbReference>
<dbReference type="AlphaFoldDB" id="A0A0A5G545"/>
<dbReference type="InterPro" id="IPR029057">
    <property type="entry name" value="PRTase-like"/>
</dbReference>
<dbReference type="GO" id="GO:0051539">
    <property type="term" value="F:4 iron, 4 sulfur cluster binding"/>
    <property type="evidence" value="ECO:0007669"/>
    <property type="project" value="UniProtKB-KW"/>
</dbReference>
<dbReference type="OrthoDB" id="9801213at2"/>
<dbReference type="Gene3D" id="3.40.50.2020">
    <property type="match status" value="1"/>
</dbReference>
<dbReference type="Pfam" id="PF13522">
    <property type="entry name" value="GATase_6"/>
    <property type="match status" value="1"/>
</dbReference>
<reference evidence="13 14" key="1">
    <citation type="submission" date="2013-08" db="EMBL/GenBank/DDBJ databases">
        <authorList>
            <person name="Huang J."/>
            <person name="Wang G."/>
        </authorList>
    </citation>
    <scope>NUCLEOTIDE SEQUENCE [LARGE SCALE GENOMIC DNA]</scope>
    <source>
        <strain evidence="13 14">JSM 072002</strain>
    </source>
</reference>
<keyword evidence="7 11" id="KW-0408">Iron</keyword>
<gene>
    <name evidence="7" type="primary">purF</name>
    <name evidence="13" type="ORF">N784_11035</name>
</gene>
<dbReference type="STRING" id="1385512.N784_11035"/>
<dbReference type="EC" id="2.4.2.14" evidence="7"/>
<keyword evidence="3 7" id="KW-0328">Glycosyltransferase</keyword>
<dbReference type="PROSITE" id="PS51278">
    <property type="entry name" value="GATASE_TYPE_2"/>
    <property type="match status" value="1"/>
</dbReference>
<dbReference type="GO" id="GO:0006189">
    <property type="term" value="P:'de novo' IMP biosynthetic process"/>
    <property type="evidence" value="ECO:0007669"/>
    <property type="project" value="UniProtKB-UniRule"/>
</dbReference>
<keyword evidence="7" id="KW-0004">4Fe-4S</keyword>
<keyword evidence="14" id="KW-1185">Reference proteome</keyword>
<dbReference type="NCBIfam" id="TIGR01134">
    <property type="entry name" value="purF"/>
    <property type="match status" value="1"/>
</dbReference>
<dbReference type="UniPathway" id="UPA00074">
    <property type="reaction ID" value="UER00124"/>
</dbReference>